<protein>
    <recommendedName>
        <fullName evidence="8">Phosphoinositide phospholipase C</fullName>
        <ecNumber evidence="8">3.1.4.11</ecNumber>
    </recommendedName>
</protein>
<keyword evidence="7" id="KW-0456">Lyase</keyword>
<dbReference type="GO" id="GO:0005576">
    <property type="term" value="C:extracellular region"/>
    <property type="evidence" value="ECO:0007669"/>
    <property type="project" value="UniProtKB-SubCell"/>
</dbReference>
<evidence type="ECO:0000256" key="7">
    <source>
        <dbReference type="ARBA" id="ARBA00023239"/>
    </source>
</evidence>
<dbReference type="Gene3D" id="3.20.20.190">
    <property type="entry name" value="Phosphatidylinositol (PI) phosphodiesterase"/>
    <property type="match status" value="1"/>
</dbReference>
<dbReference type="GO" id="GO:0004435">
    <property type="term" value="F:phosphatidylinositol-4,5-bisphosphate phospholipase C activity"/>
    <property type="evidence" value="ECO:0007669"/>
    <property type="project" value="UniProtKB-EC"/>
</dbReference>
<dbReference type="PANTHER" id="PTHR10336">
    <property type="entry name" value="PHOSPHOINOSITIDE-SPECIFIC PHOSPHOLIPASE C FAMILY PROTEIN"/>
    <property type="match status" value="1"/>
</dbReference>
<dbReference type="Proteomes" id="UP000499080">
    <property type="component" value="Unassembled WGS sequence"/>
</dbReference>
<evidence type="ECO:0000259" key="9">
    <source>
        <dbReference type="PROSITE" id="PS50004"/>
    </source>
</evidence>
<evidence type="ECO:0000256" key="8">
    <source>
        <dbReference type="RuleBase" id="RU361133"/>
    </source>
</evidence>
<keyword evidence="3" id="KW-0964">Secreted</keyword>
<dbReference type="PROSITE" id="PS50008">
    <property type="entry name" value="PIPLC_Y_DOMAIN"/>
    <property type="match status" value="1"/>
</dbReference>
<feature type="domain" description="C2" evidence="9">
    <location>
        <begin position="79"/>
        <end position="199"/>
    </location>
</feature>
<evidence type="ECO:0000256" key="3">
    <source>
        <dbReference type="ARBA" id="ARBA00022525"/>
    </source>
</evidence>
<evidence type="ECO:0000256" key="1">
    <source>
        <dbReference type="ARBA" id="ARBA00000110"/>
    </source>
</evidence>
<proteinExistence type="predicted"/>
<dbReference type="GO" id="GO:0048015">
    <property type="term" value="P:phosphatidylinositol-mediated signaling"/>
    <property type="evidence" value="ECO:0007669"/>
    <property type="project" value="TreeGrafter"/>
</dbReference>
<dbReference type="GO" id="GO:0046488">
    <property type="term" value="P:phosphatidylinositol metabolic process"/>
    <property type="evidence" value="ECO:0007669"/>
    <property type="project" value="TreeGrafter"/>
</dbReference>
<dbReference type="Pfam" id="PF00168">
    <property type="entry name" value="C2"/>
    <property type="match status" value="1"/>
</dbReference>
<dbReference type="InterPro" id="IPR017946">
    <property type="entry name" value="PLC-like_Pdiesterase_TIM-brl"/>
</dbReference>
<evidence type="ECO:0000256" key="2">
    <source>
        <dbReference type="ARBA" id="ARBA00004613"/>
    </source>
</evidence>
<dbReference type="InterPro" id="IPR035892">
    <property type="entry name" value="C2_domain_sf"/>
</dbReference>
<dbReference type="GO" id="GO:0032587">
    <property type="term" value="C:ruffle membrane"/>
    <property type="evidence" value="ECO:0007669"/>
    <property type="project" value="TreeGrafter"/>
</dbReference>
<dbReference type="GO" id="GO:0016829">
    <property type="term" value="F:lyase activity"/>
    <property type="evidence" value="ECO:0007669"/>
    <property type="project" value="UniProtKB-KW"/>
</dbReference>
<dbReference type="SUPFAM" id="SSF49562">
    <property type="entry name" value="C2 domain (Calcium/lipid-binding domain, CaLB)"/>
    <property type="match status" value="1"/>
</dbReference>
<evidence type="ECO:0000256" key="6">
    <source>
        <dbReference type="ARBA" id="ARBA00023157"/>
    </source>
</evidence>
<dbReference type="PRINTS" id="PR00390">
    <property type="entry name" value="PHPHLIPASEC"/>
</dbReference>
<dbReference type="InterPro" id="IPR000008">
    <property type="entry name" value="C2_dom"/>
</dbReference>
<dbReference type="PANTHER" id="PTHR10336:SF159">
    <property type="entry name" value="1-PHOSPHATIDYLINOSITOL 4,5-BISPHOSPHATE PHOSPHODIESTERASE GAMMA"/>
    <property type="match status" value="1"/>
</dbReference>
<sequence>MSSLPLIINNYHKTQLSRVYPKGSRIDSSNYDPLKMWNAGVQMVALNYQTGDRAMQLNQARFSQNGRCGYVLRPKCMFDDNFDPYDRRTLKDVEPLTLTIQILTFRHIMKTSKGNVNPFIELEIVGAEYDCVSYKTSSKERFDPDDDLSYVWTVYNPELAFIRIVVQYEDMFGDPKFLAQATYPITCLRPGYRSIPLKNEFSEELELSCLLVHIDIQKHSQEVINPNSNPPWGSLTNSPQRVEDDIDFLSIPSSYKLFRKEDQESQEMPHRCLQSKPD</sequence>
<reference evidence="11 12" key="1">
    <citation type="journal article" date="2019" name="Sci. Rep.">
        <title>Orb-weaving spider Araneus ventricosus genome elucidates the spidroin gene catalogue.</title>
        <authorList>
            <person name="Kono N."/>
            <person name="Nakamura H."/>
            <person name="Ohtoshi R."/>
            <person name="Moran D.A.P."/>
            <person name="Shinohara A."/>
            <person name="Yoshida Y."/>
            <person name="Fujiwara M."/>
            <person name="Mori M."/>
            <person name="Tomita M."/>
            <person name="Arakawa K."/>
        </authorList>
    </citation>
    <scope>NUCLEOTIDE SEQUENCE [LARGE SCALE GENOMIC DNA]</scope>
</reference>
<comment type="catalytic activity">
    <reaction evidence="1">
        <text>an N-(acyl)-sphingosylphosphoethanolamine = an N-(acyl)-sphingosyl-1,3-cyclic phosphate + ethanolamine</text>
        <dbReference type="Rhea" id="RHEA:60648"/>
        <dbReference type="ChEBI" id="CHEBI:57603"/>
        <dbReference type="ChEBI" id="CHEBI:143891"/>
        <dbReference type="ChEBI" id="CHEBI:143892"/>
    </reaction>
</comment>
<keyword evidence="4" id="KW-0479">Metal-binding</keyword>
<dbReference type="SUPFAM" id="SSF51695">
    <property type="entry name" value="PLC-like phosphodiesterases"/>
    <property type="match status" value="1"/>
</dbReference>
<dbReference type="SMART" id="SM00149">
    <property type="entry name" value="PLCYc"/>
    <property type="match status" value="1"/>
</dbReference>
<dbReference type="EMBL" id="BGPR01002371">
    <property type="protein sequence ID" value="GBM72331.1"/>
    <property type="molecule type" value="Genomic_DNA"/>
</dbReference>
<evidence type="ECO:0000313" key="12">
    <source>
        <dbReference type="Proteomes" id="UP000499080"/>
    </source>
</evidence>
<dbReference type="AlphaFoldDB" id="A0A4Y2I3I6"/>
<accession>A0A4Y2I3I6</accession>
<keyword evidence="8" id="KW-0378">Hydrolase</keyword>
<dbReference type="GO" id="GO:0046872">
    <property type="term" value="F:metal ion binding"/>
    <property type="evidence" value="ECO:0007669"/>
    <property type="project" value="UniProtKB-KW"/>
</dbReference>
<dbReference type="Pfam" id="PF00387">
    <property type="entry name" value="PI-PLC-Y"/>
    <property type="match status" value="1"/>
</dbReference>
<dbReference type="EC" id="3.1.4.11" evidence="8"/>
<keyword evidence="8" id="KW-0443">Lipid metabolism</keyword>
<dbReference type="Gene3D" id="2.60.40.150">
    <property type="entry name" value="C2 domain"/>
    <property type="match status" value="1"/>
</dbReference>
<organism evidence="11 12">
    <name type="scientific">Araneus ventricosus</name>
    <name type="common">Orbweaver spider</name>
    <name type="synonym">Epeira ventricosa</name>
    <dbReference type="NCBI Taxonomy" id="182803"/>
    <lineage>
        <taxon>Eukaryota</taxon>
        <taxon>Metazoa</taxon>
        <taxon>Ecdysozoa</taxon>
        <taxon>Arthropoda</taxon>
        <taxon>Chelicerata</taxon>
        <taxon>Arachnida</taxon>
        <taxon>Araneae</taxon>
        <taxon>Araneomorphae</taxon>
        <taxon>Entelegynae</taxon>
        <taxon>Araneoidea</taxon>
        <taxon>Araneidae</taxon>
        <taxon>Araneus</taxon>
    </lineage>
</organism>
<dbReference type="InterPro" id="IPR001711">
    <property type="entry name" value="PLipase_C_Pinositol-sp_Y"/>
</dbReference>
<evidence type="ECO:0000313" key="11">
    <source>
        <dbReference type="EMBL" id="GBM72331.1"/>
    </source>
</evidence>
<dbReference type="InterPro" id="IPR001192">
    <property type="entry name" value="PI-PLC_fam"/>
</dbReference>
<dbReference type="OrthoDB" id="6416251at2759"/>
<name>A0A4Y2I3I6_ARAVE</name>
<gene>
    <name evidence="11" type="primary">PLCG1_1</name>
    <name evidence="11" type="ORF">AVEN_208480_1</name>
</gene>
<evidence type="ECO:0000256" key="4">
    <source>
        <dbReference type="ARBA" id="ARBA00022723"/>
    </source>
</evidence>
<comment type="subcellular location">
    <subcellularLocation>
        <location evidence="2">Secreted</location>
    </subcellularLocation>
</comment>
<evidence type="ECO:0000259" key="10">
    <source>
        <dbReference type="PROSITE" id="PS50008"/>
    </source>
</evidence>
<dbReference type="CDD" id="cd00275">
    <property type="entry name" value="C2_PLC_like"/>
    <property type="match status" value="1"/>
</dbReference>
<keyword evidence="12" id="KW-1185">Reference proteome</keyword>
<keyword evidence="6" id="KW-1015">Disulfide bond</keyword>
<comment type="catalytic activity">
    <reaction evidence="8">
        <text>a 1,2-diacyl-sn-glycero-3-phospho-(1D-myo-inositol-4,5-bisphosphate) + H2O = 1D-myo-inositol 1,4,5-trisphosphate + a 1,2-diacyl-sn-glycerol + H(+)</text>
        <dbReference type="Rhea" id="RHEA:33179"/>
        <dbReference type="ChEBI" id="CHEBI:15377"/>
        <dbReference type="ChEBI" id="CHEBI:15378"/>
        <dbReference type="ChEBI" id="CHEBI:17815"/>
        <dbReference type="ChEBI" id="CHEBI:58456"/>
        <dbReference type="ChEBI" id="CHEBI:203600"/>
        <dbReference type="EC" id="3.1.4.11"/>
    </reaction>
</comment>
<dbReference type="GO" id="GO:0016042">
    <property type="term" value="P:lipid catabolic process"/>
    <property type="evidence" value="ECO:0007669"/>
    <property type="project" value="UniProtKB-KW"/>
</dbReference>
<feature type="domain" description="PI-PLC Y-box" evidence="10">
    <location>
        <begin position="10"/>
        <end position="77"/>
    </location>
</feature>
<keyword evidence="8" id="KW-0442">Lipid degradation</keyword>
<evidence type="ECO:0000256" key="5">
    <source>
        <dbReference type="ARBA" id="ARBA00022842"/>
    </source>
</evidence>
<comment type="caution">
    <text evidence="11">The sequence shown here is derived from an EMBL/GenBank/DDBJ whole genome shotgun (WGS) entry which is preliminary data.</text>
</comment>
<dbReference type="PROSITE" id="PS50004">
    <property type="entry name" value="C2"/>
    <property type="match status" value="1"/>
</dbReference>
<dbReference type="GO" id="GO:0051209">
    <property type="term" value="P:release of sequestered calcium ion into cytosol"/>
    <property type="evidence" value="ECO:0007669"/>
    <property type="project" value="TreeGrafter"/>
</dbReference>
<keyword evidence="5" id="KW-0460">Magnesium</keyword>